<dbReference type="RefSeq" id="XP_062728726.1">
    <property type="nucleotide sequence ID" value="XM_062882662.1"/>
</dbReference>
<keyword evidence="5" id="KW-1185">Reference proteome</keyword>
<dbReference type="PRINTS" id="PR00081">
    <property type="entry name" value="GDHRDH"/>
</dbReference>
<proteinExistence type="inferred from homology"/>
<sequence>MLYTPTPDTLYHTPPHHIDPLGYSRLAIITGCSSGIGLATTQLFLSHQFQVVGLDIAPFDYDLLRVEDHGRFHFHLGDLTLPGQIEEGVRIAHHFGGRVDVLVNVAGILDTFSSADTLLDPDWDNVIAVNLTVPVKMMRAVIPYLKQRPEGGVIVNVASTAGRSGAVAGVAYTASKHGLIGATKNVAWRFRNENIRANAVLPGSVDSSVGNRITKEQRVGLEGYRAVEPVHALQANPIAPLPPITALEVAKTILFLVSDQARTINGVELPVDRAWGVVWMMRINAVFPWVLVGSGGCVSFCPIASYFP</sequence>
<dbReference type="GeneID" id="87902144"/>
<reference evidence="4 5" key="1">
    <citation type="journal article" date="2023" name="bioRxiv">
        <title>High-quality genome assemblies of four members of thePodospora anserinaspecies complex.</title>
        <authorList>
            <person name="Ament-Velasquez S.L."/>
            <person name="Vogan A.A."/>
            <person name="Wallerman O."/>
            <person name="Hartmann F."/>
            <person name="Gautier V."/>
            <person name="Silar P."/>
            <person name="Giraud T."/>
            <person name="Johannesson H."/>
        </authorList>
    </citation>
    <scope>NUCLEOTIDE SEQUENCE [LARGE SCALE GENOMIC DNA]</scope>
    <source>
        <strain evidence="4 5">CBS 112042</strain>
    </source>
</reference>
<dbReference type="Gene3D" id="3.40.50.720">
    <property type="entry name" value="NAD(P)-binding Rossmann-like Domain"/>
    <property type="match status" value="1"/>
</dbReference>
<dbReference type="CDD" id="cd05233">
    <property type="entry name" value="SDR_c"/>
    <property type="match status" value="1"/>
</dbReference>
<evidence type="ECO:0000313" key="4">
    <source>
        <dbReference type="EMBL" id="KAK4639750.1"/>
    </source>
</evidence>
<evidence type="ECO:0000256" key="1">
    <source>
        <dbReference type="ARBA" id="ARBA00006484"/>
    </source>
</evidence>
<dbReference type="Pfam" id="PF00106">
    <property type="entry name" value="adh_short"/>
    <property type="match status" value="1"/>
</dbReference>
<dbReference type="SUPFAM" id="SSF51735">
    <property type="entry name" value="NAD(P)-binding Rossmann-fold domains"/>
    <property type="match status" value="1"/>
</dbReference>
<dbReference type="EMBL" id="JAFFGZ010000009">
    <property type="protein sequence ID" value="KAK4639750.1"/>
    <property type="molecule type" value="Genomic_DNA"/>
</dbReference>
<dbReference type="PANTHER" id="PTHR24321">
    <property type="entry name" value="DEHYDROGENASES, SHORT CHAIN"/>
    <property type="match status" value="1"/>
</dbReference>
<protein>
    <submittedName>
        <fullName evidence="4">Uncharacterized protein</fullName>
    </submittedName>
</protein>
<comment type="caution">
    <text evidence="4">The sequence shown here is derived from an EMBL/GenBank/DDBJ whole genome shotgun (WGS) entry which is preliminary data.</text>
</comment>
<dbReference type="InterPro" id="IPR002347">
    <property type="entry name" value="SDR_fam"/>
</dbReference>
<keyword evidence="2" id="KW-0560">Oxidoreductase</keyword>
<dbReference type="PANTHER" id="PTHR24321:SF8">
    <property type="entry name" value="ESTRADIOL 17-BETA-DEHYDROGENASE 8-RELATED"/>
    <property type="match status" value="1"/>
</dbReference>
<accession>A0ABR0F6V9</accession>
<dbReference type="InterPro" id="IPR036291">
    <property type="entry name" value="NAD(P)-bd_dom_sf"/>
</dbReference>
<comment type="similarity">
    <text evidence="1 3">Belongs to the short-chain dehydrogenases/reductases (SDR) family.</text>
</comment>
<gene>
    <name evidence="4" type="ORF">QC761_711115</name>
</gene>
<organism evidence="4 5">
    <name type="scientific">Podospora bellae-mahoneyi</name>
    <dbReference type="NCBI Taxonomy" id="2093777"/>
    <lineage>
        <taxon>Eukaryota</taxon>
        <taxon>Fungi</taxon>
        <taxon>Dikarya</taxon>
        <taxon>Ascomycota</taxon>
        <taxon>Pezizomycotina</taxon>
        <taxon>Sordariomycetes</taxon>
        <taxon>Sordariomycetidae</taxon>
        <taxon>Sordariales</taxon>
        <taxon>Podosporaceae</taxon>
        <taxon>Podospora</taxon>
    </lineage>
</organism>
<evidence type="ECO:0000256" key="3">
    <source>
        <dbReference type="RuleBase" id="RU000363"/>
    </source>
</evidence>
<dbReference type="Proteomes" id="UP001322138">
    <property type="component" value="Unassembled WGS sequence"/>
</dbReference>
<evidence type="ECO:0000256" key="2">
    <source>
        <dbReference type="ARBA" id="ARBA00023002"/>
    </source>
</evidence>
<dbReference type="PRINTS" id="PR00080">
    <property type="entry name" value="SDRFAMILY"/>
</dbReference>
<name>A0ABR0F6V9_9PEZI</name>
<evidence type="ECO:0000313" key="5">
    <source>
        <dbReference type="Proteomes" id="UP001322138"/>
    </source>
</evidence>